<feature type="repeat" description="PPR" evidence="2">
    <location>
        <begin position="184"/>
        <end position="218"/>
    </location>
</feature>
<evidence type="ECO:0000256" key="1">
    <source>
        <dbReference type="ARBA" id="ARBA00022737"/>
    </source>
</evidence>
<proteinExistence type="predicted"/>
<dbReference type="PROSITE" id="PS51375">
    <property type="entry name" value="PPR"/>
    <property type="match status" value="6"/>
</dbReference>
<feature type="repeat" description="PPR" evidence="2">
    <location>
        <begin position="246"/>
        <end position="280"/>
    </location>
</feature>
<dbReference type="SUPFAM" id="SSF48452">
    <property type="entry name" value="TPR-like"/>
    <property type="match status" value="2"/>
</dbReference>
<reference evidence="4 5" key="1">
    <citation type="submission" date="2024-01" db="EMBL/GenBank/DDBJ databases">
        <title>Genome assemblies of Stephania.</title>
        <authorList>
            <person name="Yang L."/>
        </authorList>
    </citation>
    <scope>NUCLEOTIDE SEQUENCE [LARGE SCALE GENOMIC DNA]</scope>
    <source>
        <strain evidence="4">JXDWG</strain>
        <tissue evidence="4">Leaf</tissue>
    </source>
</reference>
<dbReference type="InterPro" id="IPR002885">
    <property type="entry name" value="PPR_rpt"/>
</dbReference>
<dbReference type="Pfam" id="PF20431">
    <property type="entry name" value="E_motif"/>
    <property type="match status" value="1"/>
</dbReference>
<feature type="repeat" description="PPR" evidence="2">
    <location>
        <begin position="316"/>
        <end position="346"/>
    </location>
</feature>
<dbReference type="Gene3D" id="1.25.40.10">
    <property type="entry name" value="Tetratricopeptide repeat domain"/>
    <property type="match status" value="4"/>
</dbReference>
<dbReference type="InterPro" id="IPR032867">
    <property type="entry name" value="DYW_dom"/>
</dbReference>
<dbReference type="Pfam" id="PF14432">
    <property type="entry name" value="DYW_deaminase"/>
    <property type="match status" value="1"/>
</dbReference>
<gene>
    <name evidence="4" type="ORF">Scep_030837</name>
</gene>
<dbReference type="EMBL" id="JBBNAG010000013">
    <property type="protein sequence ID" value="KAK9084366.1"/>
    <property type="molecule type" value="Genomic_DNA"/>
</dbReference>
<dbReference type="FunFam" id="1.25.40.10:FF:000348">
    <property type="entry name" value="Pentatricopeptide repeat-containing protein chloroplastic"/>
    <property type="match status" value="1"/>
</dbReference>
<feature type="domain" description="DYW" evidence="3">
    <location>
        <begin position="562"/>
        <end position="654"/>
    </location>
</feature>
<dbReference type="PANTHER" id="PTHR47926">
    <property type="entry name" value="PENTATRICOPEPTIDE REPEAT-CONTAINING PROTEIN"/>
    <property type="match status" value="1"/>
</dbReference>
<evidence type="ECO:0000256" key="2">
    <source>
        <dbReference type="PROSITE-ProRule" id="PRU00708"/>
    </source>
</evidence>
<name>A0AAP0E0J4_9MAGN</name>
<protein>
    <recommendedName>
        <fullName evidence="3">DYW domain-containing protein</fullName>
    </recommendedName>
</protein>
<keyword evidence="1" id="KW-0677">Repeat</keyword>
<dbReference type="InterPro" id="IPR046960">
    <property type="entry name" value="PPR_At4g14850-like_plant"/>
</dbReference>
<evidence type="ECO:0000313" key="4">
    <source>
        <dbReference type="EMBL" id="KAK9084366.1"/>
    </source>
</evidence>
<organism evidence="4 5">
    <name type="scientific">Stephania cephalantha</name>
    <dbReference type="NCBI Taxonomy" id="152367"/>
    <lineage>
        <taxon>Eukaryota</taxon>
        <taxon>Viridiplantae</taxon>
        <taxon>Streptophyta</taxon>
        <taxon>Embryophyta</taxon>
        <taxon>Tracheophyta</taxon>
        <taxon>Spermatophyta</taxon>
        <taxon>Magnoliopsida</taxon>
        <taxon>Ranunculales</taxon>
        <taxon>Menispermaceae</taxon>
        <taxon>Menispermoideae</taxon>
        <taxon>Cissampelideae</taxon>
        <taxon>Stephania</taxon>
    </lineage>
</organism>
<accession>A0AAP0E0J4</accession>
<feature type="repeat" description="PPR" evidence="2">
    <location>
        <begin position="153"/>
        <end position="183"/>
    </location>
</feature>
<feature type="repeat" description="PPR" evidence="2">
    <location>
        <begin position="347"/>
        <end position="381"/>
    </location>
</feature>
<dbReference type="InterPro" id="IPR011990">
    <property type="entry name" value="TPR-like_helical_dom_sf"/>
</dbReference>
<dbReference type="GO" id="GO:0003723">
    <property type="term" value="F:RNA binding"/>
    <property type="evidence" value="ECO:0007669"/>
    <property type="project" value="InterPro"/>
</dbReference>
<dbReference type="Pfam" id="PF01535">
    <property type="entry name" value="PPR"/>
    <property type="match status" value="3"/>
</dbReference>
<dbReference type="FunFam" id="1.25.40.10:FF:000184">
    <property type="entry name" value="Pentatricopeptide repeat-containing protein, chloroplastic"/>
    <property type="match status" value="1"/>
</dbReference>
<evidence type="ECO:0000259" key="3">
    <source>
        <dbReference type="Pfam" id="PF14432"/>
    </source>
</evidence>
<dbReference type="Pfam" id="PF13041">
    <property type="entry name" value="PPR_2"/>
    <property type="match status" value="4"/>
</dbReference>
<dbReference type="NCBIfam" id="TIGR00756">
    <property type="entry name" value="PPR"/>
    <property type="match status" value="6"/>
</dbReference>
<comment type="caution">
    <text evidence="4">The sequence shown here is derived from an EMBL/GenBank/DDBJ whole genome shotgun (WGS) entry which is preliminary data.</text>
</comment>
<dbReference type="GO" id="GO:0008270">
    <property type="term" value="F:zinc ion binding"/>
    <property type="evidence" value="ECO:0007669"/>
    <property type="project" value="InterPro"/>
</dbReference>
<dbReference type="GO" id="GO:0009451">
    <property type="term" value="P:RNA modification"/>
    <property type="evidence" value="ECO:0007669"/>
    <property type="project" value="InterPro"/>
</dbReference>
<sequence length="654" mass="73822">MSQLVQIHAQMIRNHLSQDSFGVSKLIEFCALSEYGNLHYAHKLFDQIPEPNTFTWNTIIRGYANSIFPRQSLCLFIRMLKSSIYPNLFTFPFVIKACAHLVAFEEGRQVHGMILKAGADNDVFLINGLIHLYASCGKIEAARKLFDGSCKRDLVSWNSILCGYMNCGLMEMAKRLFEEMMERDVVSWNVMINGYAKLGDIDKARELFNMMPTRNVESWNIMISAYAKCGLLESSKKLFDEMPERNVVSWSGIITAYAQGGQPTEALALYDEMRKAKMKPNCRTIVSVLSSCAQLGAFDQGKDIHMYVDQSKIKVDSIIETALIDMYAKCGRVKNAVRIFDKLESRDVFAWTAMIGGLALNGHGKKALELFGEMEDAGVKPNAVTFVGVLCACSHCGFVEMAWHYFNTMTTVYGINPHVEHYGCMVDVLGRAGRLEEAVSFLRSSPAKDDAILWGTVLGACWIHRDVKLGETVGDLLIKLEPNDSGIYVLLSNIYARVGRWDDARKVRLLMESKSLQKNPGCSAIEVHGTVYEFYVGGKLHCRAEEIYLKLDEIAFRLRLLGYVPNTSPVLFDIEDEEKEHAVLHHSEKLAIAFGLISLDDGVPIRVVKNLRVCCDCHTVAKLISKIYNRQVIIRDRNVFHYFRDGLCSCKDFW</sequence>
<dbReference type="FunFam" id="1.25.40.10:FF:000470">
    <property type="entry name" value="Pentatricopeptide repeat-containing protein At5g66520"/>
    <property type="match status" value="1"/>
</dbReference>
<evidence type="ECO:0000313" key="5">
    <source>
        <dbReference type="Proteomes" id="UP001419268"/>
    </source>
</evidence>
<dbReference type="InterPro" id="IPR046848">
    <property type="entry name" value="E_motif"/>
</dbReference>
<dbReference type="Proteomes" id="UP001419268">
    <property type="component" value="Unassembled WGS sequence"/>
</dbReference>
<keyword evidence="5" id="KW-1185">Reference proteome</keyword>
<feature type="repeat" description="PPR" evidence="2">
    <location>
        <begin position="52"/>
        <end position="86"/>
    </location>
</feature>
<dbReference type="PANTHER" id="PTHR47926:SF537">
    <property type="entry name" value="PENTACOTRIPEPTIDE-REPEAT REGION OF PRORP DOMAIN-CONTAINING PROTEIN"/>
    <property type="match status" value="1"/>
</dbReference>
<dbReference type="AlphaFoldDB" id="A0AAP0E0J4"/>